<sequence>MSKPAIGFIGLGAMGFGMATHLLKEGYPVVGFDVWGPTLDRFKAAGGQTATTPGQAVKGCEFCICMVASAPQAQSALFETDDAAIKSLPKGSTLLLASTVPSAYATSVQTQLAALSRSDILFIDCPVSGGTARAATGELTIMAGGSDAALKHGHALLMDLTAPDKLFIVKGGIGAGSNMKMVHQVLAGAHVTAAGEALGFAARLGLDPKKTYELVTKEGCESWSWMFENRMARALTAEYKPAASALTIMLKDLGIITSTGRLSQFPTPLSAIAEQLFLSGVSLGWAGDDDSSMVRLYYPDALAAVQASSTSKLSEAERQQLVLDLLSAVHLVTAAEALAFTHALGLDVQQYFTLCADAAGASWSFRAHGPEIMALLTGTPSSVPAPDKVSLDARIDALSKVLVEAKNVGCPIYLGSEAMSALSLARRRVGGSVGEVKGLITGFWAAK</sequence>
<dbReference type="InterPro" id="IPR008927">
    <property type="entry name" value="6-PGluconate_DH-like_C_sf"/>
</dbReference>
<dbReference type="Pfam" id="PF14833">
    <property type="entry name" value="NAD_binding_11"/>
    <property type="match status" value="2"/>
</dbReference>
<dbReference type="GO" id="GO:0051287">
    <property type="term" value="F:NAD binding"/>
    <property type="evidence" value="ECO:0007669"/>
    <property type="project" value="InterPro"/>
</dbReference>
<gene>
    <name evidence="4" type="ORF">CALCODRAFT_467827</name>
</gene>
<dbReference type="Proteomes" id="UP000076842">
    <property type="component" value="Unassembled WGS sequence"/>
</dbReference>
<feature type="domain" description="3-hydroxyisobutyrate dehydrogenase-like NAD-binding" evidence="3">
    <location>
        <begin position="321"/>
        <end position="432"/>
    </location>
</feature>
<evidence type="ECO:0000256" key="1">
    <source>
        <dbReference type="SAM" id="SignalP"/>
    </source>
</evidence>
<protein>
    <submittedName>
        <fullName evidence="4">Oxidoreductase</fullName>
    </submittedName>
</protein>
<dbReference type="InterPro" id="IPR006115">
    <property type="entry name" value="6PGDH_NADP-bd"/>
</dbReference>
<evidence type="ECO:0000259" key="2">
    <source>
        <dbReference type="Pfam" id="PF03446"/>
    </source>
</evidence>
<reference evidence="4 5" key="1">
    <citation type="journal article" date="2016" name="Mol. Biol. Evol.">
        <title>Comparative Genomics of Early-Diverging Mushroom-Forming Fungi Provides Insights into the Origins of Lignocellulose Decay Capabilities.</title>
        <authorList>
            <person name="Nagy L.G."/>
            <person name="Riley R."/>
            <person name="Tritt A."/>
            <person name="Adam C."/>
            <person name="Daum C."/>
            <person name="Floudas D."/>
            <person name="Sun H."/>
            <person name="Yadav J.S."/>
            <person name="Pangilinan J."/>
            <person name="Larsson K.H."/>
            <person name="Matsuura K."/>
            <person name="Barry K."/>
            <person name="Labutti K."/>
            <person name="Kuo R."/>
            <person name="Ohm R.A."/>
            <person name="Bhattacharya S.S."/>
            <person name="Shirouzu T."/>
            <person name="Yoshinaga Y."/>
            <person name="Martin F.M."/>
            <person name="Grigoriev I.V."/>
            <person name="Hibbett D.S."/>
        </authorList>
    </citation>
    <scope>NUCLEOTIDE SEQUENCE [LARGE SCALE GENOMIC DNA]</scope>
    <source>
        <strain evidence="4 5">HHB12733</strain>
    </source>
</reference>
<dbReference type="SUPFAM" id="SSF48179">
    <property type="entry name" value="6-phosphogluconate dehydrogenase C-terminal domain-like"/>
    <property type="match status" value="2"/>
</dbReference>
<dbReference type="STRING" id="1353952.A0A165H1H5"/>
<dbReference type="InterPro" id="IPR002204">
    <property type="entry name" value="3-OH-isobutyrate_DH-rel_CS"/>
</dbReference>
<dbReference type="InterPro" id="IPR036291">
    <property type="entry name" value="NAD(P)-bd_dom_sf"/>
</dbReference>
<feature type="chain" id="PRO_5007858472" evidence="1">
    <location>
        <begin position="20"/>
        <end position="447"/>
    </location>
</feature>
<evidence type="ECO:0000313" key="5">
    <source>
        <dbReference type="Proteomes" id="UP000076842"/>
    </source>
</evidence>
<organism evidence="4 5">
    <name type="scientific">Calocera cornea HHB12733</name>
    <dbReference type="NCBI Taxonomy" id="1353952"/>
    <lineage>
        <taxon>Eukaryota</taxon>
        <taxon>Fungi</taxon>
        <taxon>Dikarya</taxon>
        <taxon>Basidiomycota</taxon>
        <taxon>Agaricomycotina</taxon>
        <taxon>Dacrymycetes</taxon>
        <taxon>Dacrymycetales</taxon>
        <taxon>Dacrymycetaceae</taxon>
        <taxon>Calocera</taxon>
    </lineage>
</organism>
<keyword evidence="5" id="KW-1185">Reference proteome</keyword>
<dbReference type="SUPFAM" id="SSF51735">
    <property type="entry name" value="NAD(P)-binding Rossmann-fold domains"/>
    <property type="match status" value="1"/>
</dbReference>
<dbReference type="GO" id="GO:0050661">
    <property type="term" value="F:NADP binding"/>
    <property type="evidence" value="ECO:0007669"/>
    <property type="project" value="InterPro"/>
</dbReference>
<feature type="domain" description="3-hydroxyisobutyrate dehydrogenase-like NAD-binding" evidence="3">
    <location>
        <begin position="174"/>
        <end position="297"/>
    </location>
</feature>
<dbReference type="Gene3D" id="3.40.50.720">
    <property type="entry name" value="NAD(P)-binding Rossmann-like Domain"/>
    <property type="match status" value="1"/>
</dbReference>
<dbReference type="PROSITE" id="PS00895">
    <property type="entry name" value="3_HYDROXYISOBUT_DH"/>
    <property type="match status" value="1"/>
</dbReference>
<name>A0A165H1H5_9BASI</name>
<dbReference type="GO" id="GO:0016491">
    <property type="term" value="F:oxidoreductase activity"/>
    <property type="evidence" value="ECO:0007669"/>
    <property type="project" value="InterPro"/>
</dbReference>
<dbReference type="EMBL" id="KV423947">
    <property type="protein sequence ID" value="KZT58752.1"/>
    <property type="molecule type" value="Genomic_DNA"/>
</dbReference>
<keyword evidence="1" id="KW-0732">Signal</keyword>
<dbReference type="InterPro" id="IPR013328">
    <property type="entry name" value="6PGD_dom2"/>
</dbReference>
<dbReference type="Gene3D" id="1.10.1040.10">
    <property type="entry name" value="N-(1-d-carboxylethyl)-l-norvaline Dehydrogenase, domain 2"/>
    <property type="match status" value="2"/>
</dbReference>
<feature type="signal peptide" evidence="1">
    <location>
        <begin position="1"/>
        <end position="19"/>
    </location>
</feature>
<dbReference type="OrthoDB" id="435038at2759"/>
<dbReference type="Pfam" id="PF03446">
    <property type="entry name" value="NAD_binding_2"/>
    <property type="match status" value="1"/>
</dbReference>
<dbReference type="PANTHER" id="PTHR43060:SF17">
    <property type="entry name" value="L-THREONATE DEHYDROGENASE"/>
    <property type="match status" value="1"/>
</dbReference>
<accession>A0A165H1H5</accession>
<feature type="domain" description="6-phosphogluconate dehydrogenase NADP-binding" evidence="2">
    <location>
        <begin position="6"/>
        <end position="162"/>
    </location>
</feature>
<dbReference type="AlphaFoldDB" id="A0A165H1H5"/>
<dbReference type="PANTHER" id="PTHR43060">
    <property type="entry name" value="3-HYDROXYISOBUTYRATE DEHYDROGENASE-LIKE 1, MITOCHONDRIAL-RELATED"/>
    <property type="match status" value="1"/>
</dbReference>
<evidence type="ECO:0000259" key="3">
    <source>
        <dbReference type="Pfam" id="PF14833"/>
    </source>
</evidence>
<dbReference type="InParanoid" id="A0A165H1H5"/>
<evidence type="ECO:0000313" key="4">
    <source>
        <dbReference type="EMBL" id="KZT58752.1"/>
    </source>
</evidence>
<proteinExistence type="predicted"/>
<dbReference type="InterPro" id="IPR029154">
    <property type="entry name" value="HIBADH-like_NADP-bd"/>
</dbReference>